<evidence type="ECO:0008006" key="2">
    <source>
        <dbReference type="Google" id="ProtNLM"/>
    </source>
</evidence>
<reference evidence="1" key="1">
    <citation type="submission" date="2021-01" db="EMBL/GenBank/DDBJ databases">
        <authorList>
            <person name="Corre E."/>
            <person name="Pelletier E."/>
            <person name="Niang G."/>
            <person name="Scheremetjew M."/>
            <person name="Finn R."/>
            <person name="Kale V."/>
            <person name="Holt S."/>
            <person name="Cochrane G."/>
            <person name="Meng A."/>
            <person name="Brown T."/>
            <person name="Cohen L."/>
        </authorList>
    </citation>
    <scope>NUCLEOTIDE SEQUENCE</scope>
    <source>
        <strain evidence="1">PLY429</strain>
    </source>
</reference>
<name>A0A7S1SLD7_9CHLO</name>
<protein>
    <recommendedName>
        <fullName evidence="2">DDE Tnp4 domain-containing protein</fullName>
    </recommendedName>
</protein>
<organism evidence="1">
    <name type="scientific">Tetraselmis chuii</name>
    <dbReference type="NCBI Taxonomy" id="63592"/>
    <lineage>
        <taxon>Eukaryota</taxon>
        <taxon>Viridiplantae</taxon>
        <taxon>Chlorophyta</taxon>
        <taxon>core chlorophytes</taxon>
        <taxon>Chlorodendrophyceae</taxon>
        <taxon>Chlorodendrales</taxon>
        <taxon>Chlorodendraceae</taxon>
        <taxon>Tetraselmis</taxon>
    </lineage>
</organism>
<dbReference type="EMBL" id="HBGG01009234">
    <property type="protein sequence ID" value="CAD9202428.1"/>
    <property type="molecule type" value="Transcribed_RNA"/>
</dbReference>
<dbReference type="AlphaFoldDB" id="A0A7S1SLD7"/>
<accession>A0A7S1SLD7</accession>
<gene>
    <name evidence="1" type="ORF">TCHU04912_LOCUS4661</name>
</gene>
<sequence length="133" mass="14804">MFDDMLRWMRDSGGVFENDNPQGLGRPAVPLNLKMMAALRFPAIGCHVGPAAGMYGIGHTTIQEFFPVCVDWFLKEYYDAAWVRPPDTPMELHAMETIFNRSGLLGCVASMDGVHVELGCAPTRDKHLYVGEK</sequence>
<proteinExistence type="predicted"/>
<evidence type="ECO:0000313" key="1">
    <source>
        <dbReference type="EMBL" id="CAD9202428.1"/>
    </source>
</evidence>